<dbReference type="InterPro" id="IPR035979">
    <property type="entry name" value="RBD_domain_sf"/>
</dbReference>
<protein>
    <recommendedName>
        <fullName evidence="3">RRM domain-containing protein</fullName>
    </recommendedName>
</protein>
<dbReference type="SUPFAM" id="SSF54928">
    <property type="entry name" value="RNA-binding domain, RBD"/>
    <property type="match status" value="1"/>
</dbReference>
<dbReference type="Proteomes" id="UP001303760">
    <property type="component" value="Unassembled WGS sequence"/>
</dbReference>
<comment type="caution">
    <text evidence="1">The sequence shown here is derived from an EMBL/GenBank/DDBJ whole genome shotgun (WGS) entry which is preliminary data.</text>
</comment>
<gene>
    <name evidence="1" type="ORF">C8A03DRAFT_46200</name>
</gene>
<dbReference type="EMBL" id="MU860244">
    <property type="protein sequence ID" value="KAK4235711.1"/>
    <property type="molecule type" value="Genomic_DNA"/>
</dbReference>
<sequence length="234" mass="26062">MACRIPNITSPPSQRDTRALLLKGFSPNYRGNPDISRNQSADIPPDQNCSLFLVGLAPDLTHHELLSGIRNIGRVYATHINPPVPEKGLERSAAKVVFFERKAAELFYNLFSGPGFSTPRNPHLRARVTWNRIQSEETDVGGFLSRVLLVSGPPEIVNWNFLCRYLNTKLQYQMDEVLPHGPSADGTRVLLELRFGSFRCQAQAAKMALGREFRKDGVACEYGLDPCAPPRGSK</sequence>
<reference evidence="1" key="1">
    <citation type="journal article" date="2023" name="Mol. Phylogenet. Evol.">
        <title>Genome-scale phylogeny and comparative genomics of the fungal order Sordariales.</title>
        <authorList>
            <person name="Hensen N."/>
            <person name="Bonometti L."/>
            <person name="Westerberg I."/>
            <person name="Brannstrom I.O."/>
            <person name="Guillou S."/>
            <person name="Cros-Aarteil S."/>
            <person name="Calhoun S."/>
            <person name="Haridas S."/>
            <person name="Kuo A."/>
            <person name="Mondo S."/>
            <person name="Pangilinan J."/>
            <person name="Riley R."/>
            <person name="LaButti K."/>
            <person name="Andreopoulos B."/>
            <person name="Lipzen A."/>
            <person name="Chen C."/>
            <person name="Yan M."/>
            <person name="Daum C."/>
            <person name="Ng V."/>
            <person name="Clum A."/>
            <person name="Steindorff A."/>
            <person name="Ohm R.A."/>
            <person name="Martin F."/>
            <person name="Silar P."/>
            <person name="Natvig D.O."/>
            <person name="Lalanne C."/>
            <person name="Gautier V."/>
            <person name="Ament-Velasquez S.L."/>
            <person name="Kruys A."/>
            <person name="Hutchinson M.I."/>
            <person name="Powell A.J."/>
            <person name="Barry K."/>
            <person name="Miller A.N."/>
            <person name="Grigoriev I.V."/>
            <person name="Debuchy R."/>
            <person name="Gladieux P."/>
            <person name="Hiltunen Thoren M."/>
            <person name="Johannesson H."/>
        </authorList>
    </citation>
    <scope>NUCLEOTIDE SEQUENCE</scope>
    <source>
        <strain evidence="1">CBS 532.94</strain>
    </source>
</reference>
<reference evidence="1" key="2">
    <citation type="submission" date="2023-05" db="EMBL/GenBank/DDBJ databases">
        <authorList>
            <consortium name="Lawrence Berkeley National Laboratory"/>
            <person name="Steindorff A."/>
            <person name="Hensen N."/>
            <person name="Bonometti L."/>
            <person name="Westerberg I."/>
            <person name="Brannstrom I.O."/>
            <person name="Guillou S."/>
            <person name="Cros-Aarteil S."/>
            <person name="Calhoun S."/>
            <person name="Haridas S."/>
            <person name="Kuo A."/>
            <person name="Mondo S."/>
            <person name="Pangilinan J."/>
            <person name="Riley R."/>
            <person name="Labutti K."/>
            <person name="Andreopoulos B."/>
            <person name="Lipzen A."/>
            <person name="Chen C."/>
            <person name="Yanf M."/>
            <person name="Daum C."/>
            <person name="Ng V."/>
            <person name="Clum A."/>
            <person name="Ohm R."/>
            <person name="Martin F."/>
            <person name="Silar P."/>
            <person name="Natvig D."/>
            <person name="Lalanne C."/>
            <person name="Gautier V."/>
            <person name="Ament-Velasquez S.L."/>
            <person name="Kruys A."/>
            <person name="Hutchinson M.I."/>
            <person name="Powell A.J."/>
            <person name="Barry K."/>
            <person name="Miller A.N."/>
            <person name="Grigoriev I.V."/>
            <person name="Debuchy R."/>
            <person name="Gladieux P."/>
            <person name="Thoren M.H."/>
            <person name="Johannesson H."/>
        </authorList>
    </citation>
    <scope>NUCLEOTIDE SEQUENCE</scope>
    <source>
        <strain evidence="1">CBS 532.94</strain>
    </source>
</reference>
<name>A0AAN7H5B7_9PEZI</name>
<evidence type="ECO:0008006" key="3">
    <source>
        <dbReference type="Google" id="ProtNLM"/>
    </source>
</evidence>
<proteinExistence type="predicted"/>
<accession>A0AAN7H5B7</accession>
<keyword evidence="2" id="KW-1185">Reference proteome</keyword>
<evidence type="ECO:0000313" key="1">
    <source>
        <dbReference type="EMBL" id="KAK4235711.1"/>
    </source>
</evidence>
<dbReference type="AlphaFoldDB" id="A0AAN7H5B7"/>
<evidence type="ECO:0000313" key="2">
    <source>
        <dbReference type="Proteomes" id="UP001303760"/>
    </source>
</evidence>
<dbReference type="GO" id="GO:0003676">
    <property type="term" value="F:nucleic acid binding"/>
    <property type="evidence" value="ECO:0007669"/>
    <property type="project" value="InterPro"/>
</dbReference>
<organism evidence="1 2">
    <name type="scientific">Achaetomium macrosporum</name>
    <dbReference type="NCBI Taxonomy" id="79813"/>
    <lineage>
        <taxon>Eukaryota</taxon>
        <taxon>Fungi</taxon>
        <taxon>Dikarya</taxon>
        <taxon>Ascomycota</taxon>
        <taxon>Pezizomycotina</taxon>
        <taxon>Sordariomycetes</taxon>
        <taxon>Sordariomycetidae</taxon>
        <taxon>Sordariales</taxon>
        <taxon>Chaetomiaceae</taxon>
        <taxon>Achaetomium</taxon>
    </lineage>
</organism>